<reference evidence="5" key="1">
    <citation type="submission" date="2010-07" db="EMBL/GenBank/DDBJ databases">
        <title>Complete sequence of Clostridium saccharolyticum WM1.</title>
        <authorList>
            <consortium name="US DOE Joint Genome Institute"/>
            <person name="Lucas S."/>
            <person name="Copeland A."/>
            <person name="Lapidus A."/>
            <person name="Cheng J.-F."/>
            <person name="Bruce D."/>
            <person name="Goodwin L."/>
            <person name="Pitluck S."/>
            <person name="Chertkov O."/>
            <person name="Detter J.C."/>
            <person name="Han C."/>
            <person name="Tapia R."/>
            <person name="Land M."/>
            <person name="Hauser L."/>
            <person name="Chang Y.-J."/>
            <person name="Jeffries C."/>
            <person name="Kyrpides N."/>
            <person name="Ivanova N."/>
            <person name="Mikhailova N."/>
            <person name="Mouttaki H."/>
            <person name="Lin L."/>
            <person name="Zhou J."/>
            <person name="Hemme C.L."/>
            <person name="Woyke T."/>
        </authorList>
    </citation>
    <scope>NUCLEOTIDE SEQUENCE [LARGE SCALE GENOMIC DNA]</scope>
    <source>
        <strain evidence="5">WM1</strain>
    </source>
</reference>
<dbReference type="HOGENOM" id="CLU_037833_0_0_9"/>
<dbReference type="InterPro" id="IPR013328">
    <property type="entry name" value="6PGD_dom2"/>
</dbReference>
<dbReference type="Pfam" id="PF08125">
    <property type="entry name" value="Mannitol_dh_C"/>
    <property type="match status" value="1"/>
</dbReference>
<comment type="catalytic activity">
    <reaction evidence="2">
        <text>D-mannitol 1-phosphate + NAD(+) = beta-D-fructose 6-phosphate + NADH + H(+)</text>
        <dbReference type="Rhea" id="RHEA:19661"/>
        <dbReference type="ChEBI" id="CHEBI:15378"/>
        <dbReference type="ChEBI" id="CHEBI:57540"/>
        <dbReference type="ChEBI" id="CHEBI:57634"/>
        <dbReference type="ChEBI" id="CHEBI:57945"/>
        <dbReference type="ChEBI" id="CHEBI:61381"/>
        <dbReference type="EC" id="1.1.1.17"/>
    </reaction>
</comment>
<dbReference type="GO" id="GO:0008926">
    <property type="term" value="F:mannitol-1-phosphate 5-dehydrogenase activity"/>
    <property type="evidence" value="ECO:0007669"/>
    <property type="project" value="UniProtKB-EC"/>
</dbReference>
<evidence type="ECO:0000256" key="1">
    <source>
        <dbReference type="ARBA" id="ARBA00023002"/>
    </source>
</evidence>
<dbReference type="SUPFAM" id="SSF51735">
    <property type="entry name" value="NAD(P)-binding Rossmann-fold domains"/>
    <property type="match status" value="1"/>
</dbReference>
<keyword evidence="1" id="KW-0560">Oxidoreductase</keyword>
<gene>
    <name evidence="5" type="ordered locus">Closa_1622</name>
</gene>
<protein>
    <submittedName>
        <fullName evidence="5">Mannitol dehydrogenase domain protein</fullName>
    </submittedName>
</protein>
<dbReference type="Gene3D" id="3.40.50.720">
    <property type="entry name" value="NAD(P)-binding Rossmann-like Domain"/>
    <property type="match status" value="1"/>
</dbReference>
<sequence length="537" mass="59978">MKLNRSCLTNREAWEKAFVKLPEFDWDKMTKTTDKSPRWIHFGAGNIFRGFIAVLQQRLLELGLEESGIIAADTFDYDIIEKIYIPFDNMTMLVSLKPDGTMEREVVASVARGIKADVGNKTDFGYLVQAFENPSLQMVSFTITEKGYALANFRGELFPVVEKDMEEGPEKAGHAMSVVASLLLKRYLAGGFPLALVSMDNCSHNGEKLKDSIVAIAEAWTEKGYASKSFLSWVQDEDKVSFPWSMIDKITPRPAEVVQKLLEEDGIEDMAPIVTSKNTYIAPFVNAEIPQYLVVEDRFPNGRPDLEKAGVYMTDRDTVNKTERMKVTTCLNPLHTALAVFGCLLGYNSIAAEMRDEDLTALVERIGYREGLPVVTDPGILSPEEFIREVIKYRLPNPFIPDAPQRIATDTSQKIPIRFGETIKAYLADDKLDVQTLTAIPLSIAGWLRYLLGVDDKGNAMDISSDPMLSELKEQLKGIRLGERPGREEGLEEILSNPLLFGTDLVKAGLSGTIEVMLCEMLEGPGAVRKTLHRYVK</sequence>
<dbReference type="EMBL" id="CP002109">
    <property type="protein sequence ID" value="ADL04219.1"/>
    <property type="molecule type" value="Genomic_DNA"/>
</dbReference>
<organism evidence="5 6">
    <name type="scientific">Lacrimispora saccharolytica (strain ATCC 35040 / DSM 2544 / NRCC 2533 / WM1)</name>
    <name type="common">Clostridium saccharolyticum</name>
    <dbReference type="NCBI Taxonomy" id="610130"/>
    <lineage>
        <taxon>Bacteria</taxon>
        <taxon>Bacillati</taxon>
        <taxon>Bacillota</taxon>
        <taxon>Clostridia</taxon>
        <taxon>Lachnospirales</taxon>
        <taxon>Lachnospiraceae</taxon>
        <taxon>Lacrimispora</taxon>
    </lineage>
</organism>
<dbReference type="STRING" id="610130.Closa_1622"/>
<dbReference type="InterPro" id="IPR013131">
    <property type="entry name" value="Mannitol_DH_N"/>
</dbReference>
<feature type="domain" description="Mannitol dehydrogenase N-terminal" evidence="3">
    <location>
        <begin position="38"/>
        <end position="307"/>
    </location>
</feature>
<dbReference type="PANTHER" id="PTHR43362:SF1">
    <property type="entry name" value="MANNITOL DEHYDROGENASE 2-RELATED"/>
    <property type="match status" value="1"/>
</dbReference>
<dbReference type="RefSeq" id="WP_013272310.1">
    <property type="nucleotide sequence ID" value="NC_014376.1"/>
</dbReference>
<dbReference type="Pfam" id="PF01232">
    <property type="entry name" value="Mannitol_dh"/>
    <property type="match status" value="1"/>
</dbReference>
<dbReference type="SUPFAM" id="SSF48179">
    <property type="entry name" value="6-phosphogluconate dehydrogenase C-terminal domain-like"/>
    <property type="match status" value="1"/>
</dbReference>
<dbReference type="KEGG" id="csh:Closa_1622"/>
<dbReference type="Proteomes" id="UP000001662">
    <property type="component" value="Chromosome"/>
</dbReference>
<name>D9RAE1_LACSW</name>
<dbReference type="PaxDb" id="610130-Closa_1622"/>
<evidence type="ECO:0000313" key="5">
    <source>
        <dbReference type="EMBL" id="ADL04219.1"/>
    </source>
</evidence>
<dbReference type="InterPro" id="IPR013118">
    <property type="entry name" value="Mannitol_DH_C"/>
</dbReference>
<dbReference type="eggNOG" id="COG0246">
    <property type="taxonomic scope" value="Bacteria"/>
</dbReference>
<accession>D9RAE1</accession>
<dbReference type="AlphaFoldDB" id="D9RAE1"/>
<dbReference type="InterPro" id="IPR008927">
    <property type="entry name" value="6-PGluconate_DH-like_C_sf"/>
</dbReference>
<dbReference type="InterPro" id="IPR036291">
    <property type="entry name" value="NAD(P)-bd_dom_sf"/>
</dbReference>
<dbReference type="InterPro" id="IPR050988">
    <property type="entry name" value="Mannitol_DH/Oxidoreductase"/>
</dbReference>
<dbReference type="OrthoDB" id="271711at2"/>
<evidence type="ECO:0000256" key="2">
    <source>
        <dbReference type="ARBA" id="ARBA00048615"/>
    </source>
</evidence>
<dbReference type="Gene3D" id="1.10.1040.10">
    <property type="entry name" value="N-(1-d-carboxylethyl)-l-norvaline Dehydrogenase, domain 2"/>
    <property type="match status" value="1"/>
</dbReference>
<proteinExistence type="predicted"/>
<evidence type="ECO:0000259" key="4">
    <source>
        <dbReference type="Pfam" id="PF08125"/>
    </source>
</evidence>
<feature type="domain" description="Mannitol dehydrogenase C-terminal" evidence="4">
    <location>
        <begin position="321"/>
        <end position="505"/>
    </location>
</feature>
<keyword evidence="6" id="KW-1185">Reference proteome</keyword>
<evidence type="ECO:0000259" key="3">
    <source>
        <dbReference type="Pfam" id="PF01232"/>
    </source>
</evidence>
<dbReference type="PANTHER" id="PTHR43362">
    <property type="entry name" value="MANNITOL DEHYDROGENASE DSF1-RELATED"/>
    <property type="match status" value="1"/>
</dbReference>
<evidence type="ECO:0000313" key="6">
    <source>
        <dbReference type="Proteomes" id="UP000001662"/>
    </source>
</evidence>